<evidence type="ECO:0000313" key="1">
    <source>
        <dbReference type="EMBL" id="AGO83533.1"/>
    </source>
</evidence>
<gene>
    <name evidence="1" type="ORF">psal_cds_101</name>
</gene>
<dbReference type="GeneID" id="16605320"/>
<dbReference type="Proteomes" id="UP000204584">
    <property type="component" value="Segment"/>
</dbReference>
<name>S4VTB5_9VIRU</name>
<dbReference type="KEGG" id="vg:16605320"/>
<dbReference type="RefSeq" id="YP_008436595.1">
    <property type="nucleotide sequence ID" value="NC_022098.1"/>
</dbReference>
<organism evidence="1 2">
    <name type="scientific">Pandoravirus salinus</name>
    <dbReference type="NCBI Taxonomy" id="1349410"/>
    <lineage>
        <taxon>Viruses</taxon>
        <taxon>Pandoravirus</taxon>
    </lineage>
</organism>
<evidence type="ECO:0000313" key="2">
    <source>
        <dbReference type="Proteomes" id="UP000204584"/>
    </source>
</evidence>
<sequence length="626" mass="67345">MQEPTQDTITDREQALAVVASFGKDNDDTEDRFNRALVDARMRPFFVEPRAAPDVCAFHLDPSAACFAREVAGGPWRATRCGRASVSNDGYDSIAPPNNAVAASALPLINPTGRDGVDDNLAHEAYETFCAAACASMRHPDFALVWRHGSSRRGTLLDGVPKDSTLIAREATFVAAVHRACIALLPDVVGDPTSAILVYRAAKEIARRFSRAPASAAHAPPDTCHVYGRYCSMPESVLCMHRENAVVVAFCEAVTRWRSAATTDNRDAKCKDNVDDECALPASIAWAADVVSSQEATERLVAEERARSRQCAHAALEPVDSVRYVYFCHRQFFRHAGGLWTHMRRVRDVNGVYDWAPVQRTHAADGSLLAEPVACVYDDDGVERLLAAHIVRVPDGLGWATVCRDDGSPYGTLVHMDTRLEKSPIVAMAADAVLSWSIGPSVLATEMAARAIEALIASRPVHAKRLAPTLAALSVAQRAVDALYADDTARRLVIEPAIVQGANRAMGAIPMHFQGVADGGADNPLGDCIGRDVDPGENSFVREDAACQSDATGHHQETEDDNEAAAGADCKNMSATDDTLCRRQSGPYDRRFAQVTATKHYCARTITRCAAVALCGAAVAAALVLL</sequence>
<dbReference type="EMBL" id="KC977571">
    <property type="protein sequence ID" value="AGO83533.1"/>
    <property type="molecule type" value="Genomic_DNA"/>
</dbReference>
<reference evidence="1 2" key="1">
    <citation type="journal article" date="2013" name="Science">
        <title>Pandoraviruses: amoeba viruses with genomes up to 2.5 Mb reaching that of parasitic eukaryotes.</title>
        <authorList>
            <person name="Philippe N."/>
            <person name="Legendre M."/>
            <person name="Doutre G."/>
            <person name="Coute Y."/>
            <person name="Poirot O."/>
            <person name="Lescot M."/>
            <person name="Arslan D."/>
            <person name="Seltzer V."/>
            <person name="Bertaux L."/>
            <person name="Bruley C."/>
            <person name="Garin J."/>
            <person name="Claverie J.M."/>
            <person name="Abergel C."/>
        </authorList>
    </citation>
    <scope>NUCLEOTIDE SEQUENCE [LARGE SCALE GENOMIC DNA]</scope>
</reference>
<accession>S4VTB5</accession>
<protein>
    <submittedName>
        <fullName evidence="1">Uncharacterized protein</fullName>
    </submittedName>
</protein>
<keyword evidence="2" id="KW-1185">Reference proteome</keyword>
<proteinExistence type="predicted"/>